<comment type="subcellular location">
    <subcellularLocation>
        <location evidence="1">Cell envelope</location>
    </subcellularLocation>
</comment>
<dbReference type="InterPro" id="IPR008929">
    <property type="entry name" value="Chondroitin_lyas"/>
</dbReference>
<gene>
    <name evidence="3" type="ORF">GR138_21060</name>
</gene>
<reference evidence="3 4" key="1">
    <citation type="submission" date="2019-12" db="EMBL/GenBank/DDBJ databases">
        <title>Shinella kummerowiae sp. nov., a symbiotic bacterium isolated from root nodules of the herbal legume Kummerowia stipulacea.</title>
        <authorList>
            <person name="Gao J."/>
        </authorList>
    </citation>
    <scope>NUCLEOTIDE SEQUENCE [LARGE SCALE GENOMIC DNA]</scope>
    <source>
        <strain evidence="3 4">CCBAU 25048</strain>
    </source>
</reference>
<dbReference type="Pfam" id="PF07940">
    <property type="entry name" value="Hepar_II_III_C"/>
    <property type="match status" value="1"/>
</dbReference>
<proteinExistence type="predicted"/>
<comment type="caution">
    <text evidence="3">The sequence shown here is derived from an EMBL/GenBank/DDBJ whole genome shotgun (WGS) entry which is preliminary data.</text>
</comment>
<evidence type="ECO:0000259" key="2">
    <source>
        <dbReference type="Pfam" id="PF07940"/>
    </source>
</evidence>
<protein>
    <recommendedName>
        <fullName evidence="2">Heparinase II/III-like C-terminal domain-containing protein</fullName>
    </recommendedName>
</protein>
<evidence type="ECO:0000256" key="1">
    <source>
        <dbReference type="ARBA" id="ARBA00004196"/>
    </source>
</evidence>
<keyword evidence="4" id="KW-1185">Reference proteome</keyword>
<dbReference type="GO" id="GO:0016829">
    <property type="term" value="F:lyase activity"/>
    <property type="evidence" value="ECO:0007669"/>
    <property type="project" value="InterPro"/>
</dbReference>
<evidence type="ECO:0000313" key="3">
    <source>
        <dbReference type="EMBL" id="MXN47698.1"/>
    </source>
</evidence>
<dbReference type="OrthoDB" id="9772435at2"/>
<dbReference type="GO" id="GO:0030313">
    <property type="term" value="C:cell envelope"/>
    <property type="evidence" value="ECO:0007669"/>
    <property type="project" value="UniProtKB-SubCell"/>
</dbReference>
<organism evidence="3 4">
    <name type="scientific">Shinella kummerowiae</name>
    <dbReference type="NCBI Taxonomy" id="417745"/>
    <lineage>
        <taxon>Bacteria</taxon>
        <taxon>Pseudomonadati</taxon>
        <taxon>Pseudomonadota</taxon>
        <taxon>Alphaproteobacteria</taxon>
        <taxon>Hyphomicrobiales</taxon>
        <taxon>Rhizobiaceae</taxon>
        <taxon>Shinella</taxon>
    </lineage>
</organism>
<evidence type="ECO:0000313" key="4">
    <source>
        <dbReference type="Proteomes" id="UP000435802"/>
    </source>
</evidence>
<dbReference type="RefSeq" id="WP_160861217.1">
    <property type="nucleotide sequence ID" value="NZ_WUMK01000008.1"/>
</dbReference>
<dbReference type="AlphaFoldDB" id="A0A6N8SJ14"/>
<feature type="domain" description="Heparinase II/III-like C-terminal" evidence="2">
    <location>
        <begin position="325"/>
        <end position="412"/>
    </location>
</feature>
<accession>A0A6N8SJ14</accession>
<dbReference type="Gene3D" id="2.70.98.70">
    <property type="match status" value="1"/>
</dbReference>
<dbReference type="Gene3D" id="1.50.10.100">
    <property type="entry name" value="Chondroitin AC/alginate lyase"/>
    <property type="match status" value="1"/>
</dbReference>
<dbReference type="PANTHER" id="PTHR38045:SF1">
    <property type="entry name" value="HEPARINASE II_III-LIKE PROTEIN"/>
    <property type="match status" value="1"/>
</dbReference>
<dbReference type="SUPFAM" id="SSF48230">
    <property type="entry name" value="Chondroitin AC/alginate lyase"/>
    <property type="match status" value="1"/>
</dbReference>
<dbReference type="InterPro" id="IPR012480">
    <property type="entry name" value="Hepar_II_III_C"/>
</dbReference>
<dbReference type="EMBL" id="WUMK01000008">
    <property type="protein sequence ID" value="MXN47698.1"/>
    <property type="molecule type" value="Genomic_DNA"/>
</dbReference>
<dbReference type="Proteomes" id="UP000435802">
    <property type="component" value="Unassembled WGS sequence"/>
</dbReference>
<name>A0A6N8SJ14_9HYPH</name>
<sequence>MILFGNNKPDRLRRLLAQSAHAAHIAGTIVARADDISRQALIERRLDPARGTMLETSRLLGERIFTLGTAWAVSGHAAFRRRIVREITAAAQFPDWNRQHFIDTAEIAAAVAIGRDWAQPVMAKSELSLIDDAILRHALLPGLQSLQSGSDWVTARTNWTLVCCGGLITSAALTRAAMPETCDELLDLALVPFQSALRGFDDRGGWPEGAAYGAFAARYAILAVEALEEAGLPHRVPAEIERLPIHWRFQRALVGPSGQGFNAGDEPTEHERSPMLGWFAARSGETGAATWQWQASGAAHPFDLLWYNAPPEPPAPETAPNIDVFDAGYAVLRHHANETEWYLAARAGRNATNHCHADLGSFVLDAGKNRLVCDLGREDYAAPGYFDPARRGSYFLTQTRAHNVAFAGEQSSEAEAIIVADDPRVALDIHDPASPYRQLRGFAPGENGGVVVADLIVPKREGDRPSILWQCHTQAAVSYRDGRICLGEDDHGITVRLHAPDAHPLTIEPVAADEDRFSQIRRLTARLAVPADGLFVTCLFSGREAEPAQQALEAWMRQIAGTRWHQQPEEA</sequence>
<dbReference type="PANTHER" id="PTHR38045">
    <property type="entry name" value="CHROMOSOME 1, WHOLE GENOME SHOTGUN SEQUENCE"/>
    <property type="match status" value="1"/>
</dbReference>